<name>A0A975T1N4_9ACTN</name>
<evidence type="ECO:0000313" key="2">
    <source>
        <dbReference type="EMBL" id="QWZ09896.1"/>
    </source>
</evidence>
<dbReference type="EMBL" id="CP077062">
    <property type="protein sequence ID" value="QWZ09896.1"/>
    <property type="molecule type" value="Genomic_DNA"/>
</dbReference>
<gene>
    <name evidence="2" type="ORF">KRR39_09290</name>
</gene>
<protein>
    <submittedName>
        <fullName evidence="2">STAS domain-containing protein</fullName>
    </submittedName>
</protein>
<dbReference type="NCBIfam" id="TIGR00377">
    <property type="entry name" value="ant_ant_sig"/>
    <property type="match status" value="1"/>
</dbReference>
<dbReference type="PROSITE" id="PS50801">
    <property type="entry name" value="STAS"/>
    <property type="match status" value="1"/>
</dbReference>
<dbReference type="GO" id="GO:0043856">
    <property type="term" value="F:anti-sigma factor antagonist activity"/>
    <property type="evidence" value="ECO:0007669"/>
    <property type="project" value="InterPro"/>
</dbReference>
<organism evidence="2 3">
    <name type="scientific">Nocardioides panacis</name>
    <dbReference type="NCBI Taxonomy" id="2849501"/>
    <lineage>
        <taxon>Bacteria</taxon>
        <taxon>Bacillati</taxon>
        <taxon>Actinomycetota</taxon>
        <taxon>Actinomycetes</taxon>
        <taxon>Propionibacteriales</taxon>
        <taxon>Nocardioidaceae</taxon>
        <taxon>Nocardioides</taxon>
    </lineage>
</organism>
<dbReference type="AlphaFoldDB" id="A0A975T1N4"/>
<evidence type="ECO:0000259" key="1">
    <source>
        <dbReference type="PROSITE" id="PS50801"/>
    </source>
</evidence>
<dbReference type="InterPro" id="IPR002645">
    <property type="entry name" value="STAS_dom"/>
</dbReference>
<sequence length="89" mass="9914">MHAAGELDLKTVEPFRVMVTKAVNSACAARVVVDLRDVTFIDSTALGVLVRAHNRLTTQKRHLTVRTKHPLVLHLFEITGLTDLLDIQD</sequence>
<reference evidence="2" key="1">
    <citation type="submission" date="2021-06" db="EMBL/GenBank/DDBJ databases">
        <title>Complete genome sequence of Nocardioides sp. G188.</title>
        <authorList>
            <person name="Im W.-T."/>
        </authorList>
    </citation>
    <scope>NUCLEOTIDE SEQUENCE</scope>
    <source>
        <strain evidence="2">G188</strain>
    </source>
</reference>
<dbReference type="PANTHER" id="PTHR33495:SF2">
    <property type="entry name" value="ANTI-SIGMA FACTOR ANTAGONIST TM_1081-RELATED"/>
    <property type="match status" value="1"/>
</dbReference>
<evidence type="ECO:0000313" key="3">
    <source>
        <dbReference type="Proteomes" id="UP000683575"/>
    </source>
</evidence>
<keyword evidence="3" id="KW-1185">Reference proteome</keyword>
<feature type="domain" description="STAS" evidence="1">
    <location>
        <begin position="1"/>
        <end position="89"/>
    </location>
</feature>
<dbReference type="InterPro" id="IPR003658">
    <property type="entry name" value="Anti-sigma_ant"/>
</dbReference>
<dbReference type="PANTHER" id="PTHR33495">
    <property type="entry name" value="ANTI-SIGMA FACTOR ANTAGONIST TM_1081-RELATED-RELATED"/>
    <property type="match status" value="1"/>
</dbReference>
<proteinExistence type="predicted"/>
<dbReference type="CDD" id="cd07043">
    <property type="entry name" value="STAS_anti-anti-sigma_factors"/>
    <property type="match status" value="1"/>
</dbReference>
<dbReference type="InterPro" id="IPR058548">
    <property type="entry name" value="MlaB-like_STAS"/>
</dbReference>
<dbReference type="Proteomes" id="UP000683575">
    <property type="component" value="Chromosome"/>
</dbReference>
<accession>A0A975T1N4</accession>
<dbReference type="KEGG" id="nps:KRR39_09290"/>
<dbReference type="RefSeq" id="WP_216941742.1">
    <property type="nucleotide sequence ID" value="NZ_CP077062.1"/>
</dbReference>
<dbReference type="Pfam" id="PF13466">
    <property type="entry name" value="STAS_2"/>
    <property type="match status" value="1"/>
</dbReference>